<feature type="non-terminal residue" evidence="2">
    <location>
        <position position="1"/>
    </location>
</feature>
<keyword evidence="1" id="KW-0472">Membrane</keyword>
<gene>
    <name evidence="2" type="ORF">SCF082_LOCUS34381</name>
</gene>
<keyword evidence="1" id="KW-0812">Transmembrane</keyword>
<comment type="caution">
    <text evidence="2">The sequence shown here is derived from an EMBL/GenBank/DDBJ whole genome shotgun (WGS) entry which is preliminary data.</text>
</comment>
<evidence type="ECO:0000313" key="3">
    <source>
        <dbReference type="Proteomes" id="UP001642464"/>
    </source>
</evidence>
<evidence type="ECO:0000313" key="2">
    <source>
        <dbReference type="EMBL" id="CAK9068168.1"/>
    </source>
</evidence>
<protein>
    <submittedName>
        <fullName evidence="2">Uncharacterized protein</fullName>
    </submittedName>
</protein>
<name>A0ABP0NXN1_9DINO</name>
<sequence>EDHHIGKQLLAQLLGGAVSSTAEGLEVPGRLVEATERRPAEPLVIIVWTFLISYAFWLLLAAAECVKSLELERLGSS</sequence>
<accession>A0ABP0NXN1</accession>
<feature type="transmembrane region" description="Helical" evidence="1">
    <location>
        <begin position="43"/>
        <end position="63"/>
    </location>
</feature>
<dbReference type="Proteomes" id="UP001642464">
    <property type="component" value="Unassembled WGS sequence"/>
</dbReference>
<evidence type="ECO:0000256" key="1">
    <source>
        <dbReference type="SAM" id="Phobius"/>
    </source>
</evidence>
<reference evidence="2 3" key="1">
    <citation type="submission" date="2024-02" db="EMBL/GenBank/DDBJ databases">
        <authorList>
            <person name="Chen Y."/>
            <person name="Shah S."/>
            <person name="Dougan E. K."/>
            <person name="Thang M."/>
            <person name="Chan C."/>
        </authorList>
    </citation>
    <scope>NUCLEOTIDE SEQUENCE [LARGE SCALE GENOMIC DNA]</scope>
</reference>
<dbReference type="EMBL" id="CAXAMM010031458">
    <property type="protein sequence ID" value="CAK9068168.1"/>
    <property type="molecule type" value="Genomic_DNA"/>
</dbReference>
<organism evidence="2 3">
    <name type="scientific">Durusdinium trenchii</name>
    <dbReference type="NCBI Taxonomy" id="1381693"/>
    <lineage>
        <taxon>Eukaryota</taxon>
        <taxon>Sar</taxon>
        <taxon>Alveolata</taxon>
        <taxon>Dinophyceae</taxon>
        <taxon>Suessiales</taxon>
        <taxon>Symbiodiniaceae</taxon>
        <taxon>Durusdinium</taxon>
    </lineage>
</organism>
<keyword evidence="3" id="KW-1185">Reference proteome</keyword>
<keyword evidence="1" id="KW-1133">Transmembrane helix</keyword>
<proteinExistence type="predicted"/>